<protein>
    <submittedName>
        <fullName evidence="2">Uncharacterized protein</fullName>
    </submittedName>
</protein>
<accession>A0ABQ8S0G7</accession>
<comment type="caution">
    <text evidence="2">The sequence shown here is derived from an EMBL/GenBank/DDBJ whole genome shotgun (WGS) entry which is preliminary data.</text>
</comment>
<organism evidence="2 3">
    <name type="scientific">Periplaneta americana</name>
    <name type="common">American cockroach</name>
    <name type="synonym">Blatta americana</name>
    <dbReference type="NCBI Taxonomy" id="6978"/>
    <lineage>
        <taxon>Eukaryota</taxon>
        <taxon>Metazoa</taxon>
        <taxon>Ecdysozoa</taxon>
        <taxon>Arthropoda</taxon>
        <taxon>Hexapoda</taxon>
        <taxon>Insecta</taxon>
        <taxon>Pterygota</taxon>
        <taxon>Neoptera</taxon>
        <taxon>Polyneoptera</taxon>
        <taxon>Dictyoptera</taxon>
        <taxon>Blattodea</taxon>
        <taxon>Blattoidea</taxon>
        <taxon>Blattidae</taxon>
        <taxon>Blattinae</taxon>
        <taxon>Periplaneta</taxon>
    </lineage>
</organism>
<name>A0ABQ8S0G7_PERAM</name>
<dbReference type="Proteomes" id="UP001148838">
    <property type="component" value="Unassembled WGS sequence"/>
</dbReference>
<proteinExistence type="predicted"/>
<gene>
    <name evidence="2" type="ORF">ANN_25048</name>
</gene>
<evidence type="ECO:0000313" key="3">
    <source>
        <dbReference type="Proteomes" id="UP001148838"/>
    </source>
</evidence>
<feature type="region of interest" description="Disordered" evidence="1">
    <location>
        <begin position="147"/>
        <end position="208"/>
    </location>
</feature>
<evidence type="ECO:0000256" key="1">
    <source>
        <dbReference type="SAM" id="MobiDB-lite"/>
    </source>
</evidence>
<feature type="compositionally biased region" description="Acidic residues" evidence="1">
    <location>
        <begin position="171"/>
        <end position="180"/>
    </location>
</feature>
<keyword evidence="3" id="KW-1185">Reference proteome</keyword>
<evidence type="ECO:0000313" key="2">
    <source>
        <dbReference type="EMBL" id="KAJ4427426.1"/>
    </source>
</evidence>
<sequence>MSPESSTESYPAFARIGLRENPGKNLNQFKVCHGSLYAVMWLVDEPRELNLPTLPQRCITCVLEKLPRKYCVHYEEYLPIQVVFKLLSIEGIAQLVPPYCGVSATPKSPTLSLITRAASTKRPTTETKIIIKCIPTQISVNISEVEAGRPSGKNDAVEMDPLGHHVGPTHEEEEEEEEEEEKPRKTKTPTGKFVSDNSRQSVIKKSKR</sequence>
<dbReference type="EMBL" id="JAJSOF020000038">
    <property type="protein sequence ID" value="KAJ4427426.1"/>
    <property type="molecule type" value="Genomic_DNA"/>
</dbReference>
<reference evidence="2 3" key="1">
    <citation type="journal article" date="2022" name="Allergy">
        <title>Genome assembly and annotation of Periplaneta americana reveal a comprehensive cockroach allergen profile.</title>
        <authorList>
            <person name="Wang L."/>
            <person name="Xiong Q."/>
            <person name="Saelim N."/>
            <person name="Wang L."/>
            <person name="Nong W."/>
            <person name="Wan A.T."/>
            <person name="Shi M."/>
            <person name="Liu X."/>
            <person name="Cao Q."/>
            <person name="Hui J.H.L."/>
            <person name="Sookrung N."/>
            <person name="Leung T.F."/>
            <person name="Tungtrongchitr A."/>
            <person name="Tsui S.K.W."/>
        </authorList>
    </citation>
    <scope>NUCLEOTIDE SEQUENCE [LARGE SCALE GENOMIC DNA]</scope>
    <source>
        <strain evidence="2">PWHHKU_190912</strain>
    </source>
</reference>